<evidence type="ECO:0000313" key="5">
    <source>
        <dbReference type="Proteomes" id="UP000006201"/>
    </source>
</evidence>
<dbReference type="Proteomes" id="UP000006201">
    <property type="component" value="Unassembled WGS sequence"/>
</dbReference>
<dbReference type="PROSITE" id="PS51186">
    <property type="entry name" value="GNAT"/>
    <property type="match status" value="1"/>
</dbReference>
<evidence type="ECO:0000259" key="3">
    <source>
        <dbReference type="PROSITE" id="PS51186"/>
    </source>
</evidence>
<comment type="caution">
    <text evidence="4">The sequence shown here is derived from an EMBL/GenBank/DDBJ whole genome shotgun (WGS) entry which is preliminary data.</text>
</comment>
<protein>
    <submittedName>
        <fullName evidence="4">Acetyltransferase</fullName>
    </submittedName>
</protein>
<sequence>MMILRLINQLDDDISALTHLLIEAVAEGASIGFLAPLSVHDAGVYWQQVAQKVAHHDSILFGAYQQDTLVGTVQLALCHKANGAHRGEVEKLIVAKSAQGQGVAKSLMHLLELDAKKQGLQLLVLDTKVGDTASFLYPKLGYQAAGTIPNFARDGLGKLAATVYFYKELR</sequence>
<evidence type="ECO:0000313" key="4">
    <source>
        <dbReference type="EMBL" id="EAR29140.1"/>
    </source>
</evidence>
<dbReference type="PANTHER" id="PTHR43877">
    <property type="entry name" value="AMINOALKYLPHOSPHONATE N-ACETYLTRANSFERASE-RELATED-RELATED"/>
    <property type="match status" value="1"/>
</dbReference>
<dbReference type="PANTHER" id="PTHR43877:SF2">
    <property type="entry name" value="AMINOALKYLPHOSPHONATE N-ACETYLTRANSFERASE-RELATED"/>
    <property type="match status" value="1"/>
</dbReference>
<name>A4C975_9GAMM</name>
<organism evidence="4 5">
    <name type="scientific">Pseudoalteromonas tunicata D2</name>
    <dbReference type="NCBI Taxonomy" id="87626"/>
    <lineage>
        <taxon>Bacteria</taxon>
        <taxon>Pseudomonadati</taxon>
        <taxon>Pseudomonadota</taxon>
        <taxon>Gammaproteobacteria</taxon>
        <taxon>Alteromonadales</taxon>
        <taxon>Pseudoalteromonadaceae</taxon>
        <taxon>Pseudoalteromonas</taxon>
    </lineage>
</organism>
<dbReference type="GO" id="GO:0016747">
    <property type="term" value="F:acyltransferase activity, transferring groups other than amino-acyl groups"/>
    <property type="evidence" value="ECO:0007669"/>
    <property type="project" value="InterPro"/>
</dbReference>
<feature type="domain" description="N-acetyltransferase" evidence="3">
    <location>
        <begin position="2"/>
        <end position="170"/>
    </location>
</feature>
<keyword evidence="5" id="KW-1185">Reference proteome</keyword>
<evidence type="ECO:0000256" key="1">
    <source>
        <dbReference type="ARBA" id="ARBA00022679"/>
    </source>
</evidence>
<keyword evidence="2" id="KW-0012">Acyltransferase</keyword>
<dbReference type="Pfam" id="PF00583">
    <property type="entry name" value="Acetyltransf_1"/>
    <property type="match status" value="1"/>
</dbReference>
<dbReference type="Gene3D" id="3.40.630.30">
    <property type="match status" value="1"/>
</dbReference>
<dbReference type="CDD" id="cd04301">
    <property type="entry name" value="NAT_SF"/>
    <property type="match status" value="1"/>
</dbReference>
<keyword evidence="1 4" id="KW-0808">Transferase</keyword>
<dbReference type="SUPFAM" id="SSF55729">
    <property type="entry name" value="Acyl-CoA N-acyltransferases (Nat)"/>
    <property type="match status" value="1"/>
</dbReference>
<dbReference type="STRING" id="87626.PTD2_08849"/>
<dbReference type="InterPro" id="IPR016181">
    <property type="entry name" value="Acyl_CoA_acyltransferase"/>
</dbReference>
<dbReference type="EMBL" id="AAOH01000003">
    <property type="protein sequence ID" value="EAR29140.1"/>
    <property type="molecule type" value="Genomic_DNA"/>
</dbReference>
<dbReference type="eggNOG" id="COG0456">
    <property type="taxonomic scope" value="Bacteria"/>
</dbReference>
<dbReference type="InterPro" id="IPR000182">
    <property type="entry name" value="GNAT_dom"/>
</dbReference>
<proteinExistence type="predicted"/>
<reference evidence="4 5" key="1">
    <citation type="submission" date="2006-02" db="EMBL/GenBank/DDBJ databases">
        <authorList>
            <person name="Moran M.A."/>
            <person name="Kjelleberg S."/>
            <person name="Egan S."/>
            <person name="Saunders N."/>
            <person name="Thomas T."/>
            <person name="Ferriera S."/>
            <person name="Johnson J."/>
            <person name="Kravitz S."/>
            <person name="Halpern A."/>
            <person name="Remington K."/>
            <person name="Beeson K."/>
            <person name="Tran B."/>
            <person name="Rogers Y.-H."/>
            <person name="Friedman R."/>
            <person name="Venter J.C."/>
        </authorList>
    </citation>
    <scope>NUCLEOTIDE SEQUENCE [LARGE SCALE GENOMIC DNA]</scope>
    <source>
        <strain evidence="4 5">D2</strain>
    </source>
</reference>
<gene>
    <name evidence="4" type="ORF">PTD2_08849</name>
</gene>
<evidence type="ECO:0000256" key="2">
    <source>
        <dbReference type="ARBA" id="ARBA00023315"/>
    </source>
</evidence>
<accession>A4C975</accession>
<dbReference type="HOGENOM" id="CLU_077728_1_1_6"/>
<dbReference type="AlphaFoldDB" id="A4C975"/>
<dbReference type="InterPro" id="IPR050832">
    <property type="entry name" value="Bact_Acetyltransf"/>
</dbReference>